<feature type="region of interest" description="Disordered" evidence="1">
    <location>
        <begin position="1194"/>
        <end position="1229"/>
    </location>
</feature>
<dbReference type="Gene3D" id="3.30.530.20">
    <property type="match status" value="1"/>
</dbReference>
<dbReference type="InterPro" id="IPR054076">
    <property type="entry name" value="ZUO1-like_ZHD"/>
</dbReference>
<dbReference type="InterPro" id="IPR001623">
    <property type="entry name" value="DnaJ_domain"/>
</dbReference>
<sequence length="1262" mass="144202">MAASRMTRRATAPKELQELAHQIKRAPFSNGAPKEIPMINLHDGEAQAFRHLAHSIVSRTLAHESEYHRMKRPELSQRDWKLLKRHNTFNIYKRRSSREHEQGHATGNSKRPMVLCVGSIAGHLEDTLYGLHAKNHDEMQLILPYMSKNHVDCAFLAKLEEGLPTDPYRQLALKWHKSDALSEPKIMKLRDLCMLESMGISTDAQGERYAYCLLQSVDVAGCPPPPETSNVVRANLMSCCIFRQAPGTNVVNVYAKGMFDLGGDVPSFLVYSTSCSFMYSIMNAVESAESKRLTLLALQKAESIMSLPIEEISTLDLEYHELIRSTNMSSVSNSASSPSADGGYFTQKRIESVGRAFHKRVRNITRGRSASCDEVDDAATARNAVRKQEEAILRKYRRSIRGKNFLDLTMYQQLGLSDIGFNVTDDQVKKAYHRVLIEHHPDKTGKTENDPNYLAVQKAFATLMDPQKKRAYDSQCDFDEWIPSGNEKLAENDPNGDGKSFYQVYGPVFQANARFSVNQPVPMLGTDESPIDEVYAFYDFWNKFDSWRDFTHDSEHDVESAEHRDHKRWMAKKNDAVAKKKKKKEYARLASLVDRALAVDPRIRRVKQAEKDRKLQAKREKEAEAQRLIDEENRKKEEAERAAHEVEEKEKEARKDAKMAKDKQKKLFRKVKKAFRELMVAASEQELDGAIDIIKTEDLCESLDMEALQTLVTVRKKQFINKKKAQHFHVVHRSQRDPKADDPNASKYVLLSSNPHVKIRSDSEFDGENDNEEDVEIESDDEMPDLVDAVATKTIVAGKKSRDNVTFPIRKVRFGDVEAEDFVDENGLPRDGYNYLQHMKEMGKGKFYSATSRFDAGEDARALSRKVDLPQDALPSMEEQDRLLDAITLTTDVMDEDLREALVNDEAFEQLDDNFVIQAAEENLEFGTADDFDYDTHIAKLMNAASGVTPLYRGNITDSEDDGFSEDDEEFSDEEAEHGDEGEVPEDRDEAQRVLDELFEKTLAEEYDDEQLGELEEDDPETRGKETLDGELLAVVLEDYVSVQQELADAEGKLGNPLRAGNRLKQVLEECDAERHAYEYDEDAETEEEEGPEDEVARAEREEKELQELYERNLYLQREERERWDCETIVSTYSTLDNHPTVLREEAPTRRKKKKQPVMASVAMGDEICKQKVTLSRKTGMPLGVFEAAAPFRAKGNKQQEPEMSRRQKGETTEQKRARKAAVKMEKVIRRSEKRDTKLAFKEEEARQSTQMLAGRVSIFRY</sequence>
<dbReference type="PANTHER" id="PTHR43999">
    <property type="entry name" value="DNAJ HOMOLOG SUBFAMILY C MEMBER 2"/>
    <property type="match status" value="1"/>
</dbReference>
<dbReference type="InterPro" id="IPR044634">
    <property type="entry name" value="Zuotin/DnaJC2"/>
</dbReference>
<dbReference type="SUPFAM" id="SSF46565">
    <property type="entry name" value="Chaperone J-domain"/>
    <property type="match status" value="1"/>
</dbReference>
<dbReference type="Pfam" id="PF00226">
    <property type="entry name" value="DnaJ"/>
    <property type="match status" value="1"/>
</dbReference>
<dbReference type="GO" id="GO:0005829">
    <property type="term" value="C:cytosol"/>
    <property type="evidence" value="ECO:0007669"/>
    <property type="project" value="TreeGrafter"/>
</dbReference>
<feature type="compositionally biased region" description="Acidic residues" evidence="1">
    <location>
        <begin position="958"/>
        <end position="989"/>
    </location>
</feature>
<evidence type="ECO:0000256" key="1">
    <source>
        <dbReference type="SAM" id="MobiDB-lite"/>
    </source>
</evidence>
<comment type="caution">
    <text evidence="3">The sequence shown here is derived from an EMBL/GenBank/DDBJ whole genome shotgun (WGS) entry which is preliminary data.</text>
</comment>
<evidence type="ECO:0000313" key="3">
    <source>
        <dbReference type="EMBL" id="CAH0478823.1"/>
    </source>
</evidence>
<dbReference type="GO" id="GO:0051083">
    <property type="term" value="P:'de novo' cotranslational protein folding"/>
    <property type="evidence" value="ECO:0007669"/>
    <property type="project" value="InterPro"/>
</dbReference>
<feature type="region of interest" description="Disordered" evidence="1">
    <location>
        <begin position="953"/>
        <end position="990"/>
    </location>
</feature>
<accession>A0AAU9KZN8</accession>
<dbReference type="GO" id="GO:0043022">
    <property type="term" value="F:ribosome binding"/>
    <property type="evidence" value="ECO:0007669"/>
    <property type="project" value="InterPro"/>
</dbReference>
<proteinExistence type="predicted"/>
<dbReference type="InterPro" id="IPR036869">
    <property type="entry name" value="J_dom_sf"/>
</dbReference>
<protein>
    <recommendedName>
        <fullName evidence="2">J domain-containing protein</fullName>
    </recommendedName>
</protein>
<dbReference type="Proteomes" id="UP001160483">
    <property type="component" value="Unassembled WGS sequence"/>
</dbReference>
<dbReference type="PANTHER" id="PTHR43999:SF1">
    <property type="entry name" value="DNAJ HOMOLOG SUBFAMILY C MEMBER 2"/>
    <property type="match status" value="1"/>
</dbReference>
<dbReference type="PROSITE" id="PS50076">
    <property type="entry name" value="DNAJ_2"/>
    <property type="match status" value="1"/>
</dbReference>
<reference evidence="3" key="1">
    <citation type="submission" date="2021-11" db="EMBL/GenBank/DDBJ databases">
        <authorList>
            <person name="Islam A."/>
            <person name="Islam S."/>
            <person name="Flora M.S."/>
            <person name="Rahman M."/>
            <person name="Ziaur R.M."/>
            <person name="Epstein J.H."/>
            <person name="Hassan M."/>
            <person name="Klassen M."/>
            <person name="Woodard K."/>
            <person name="Webb A."/>
            <person name="Webby R.J."/>
            <person name="El Zowalaty M.E."/>
        </authorList>
    </citation>
    <scope>NUCLEOTIDE SEQUENCE</scope>
    <source>
        <strain evidence="3">Pbs3</strain>
    </source>
</reference>
<name>A0AAU9KZN8_9STRA</name>
<dbReference type="Gene3D" id="1.10.287.110">
    <property type="entry name" value="DnaJ domain"/>
    <property type="match status" value="1"/>
</dbReference>
<dbReference type="Pfam" id="PF04180">
    <property type="entry name" value="LTV"/>
    <property type="match status" value="1"/>
</dbReference>
<feature type="compositionally biased region" description="Acidic residues" evidence="1">
    <location>
        <begin position="1005"/>
        <end position="1020"/>
    </location>
</feature>
<dbReference type="InterPro" id="IPR007307">
    <property type="entry name" value="Ltv1"/>
</dbReference>
<dbReference type="GO" id="GO:0042274">
    <property type="term" value="P:ribosomal small subunit biogenesis"/>
    <property type="evidence" value="ECO:0007669"/>
    <property type="project" value="InterPro"/>
</dbReference>
<dbReference type="InterPro" id="IPR023393">
    <property type="entry name" value="START-like_dom_sf"/>
</dbReference>
<feature type="region of interest" description="Disordered" evidence="1">
    <location>
        <begin position="608"/>
        <end position="658"/>
    </location>
</feature>
<evidence type="ECO:0000259" key="2">
    <source>
        <dbReference type="PROSITE" id="PS50076"/>
    </source>
</evidence>
<dbReference type="EMBL" id="CAKKTJ010000281">
    <property type="protein sequence ID" value="CAH0478823.1"/>
    <property type="molecule type" value="Genomic_DNA"/>
</dbReference>
<feature type="region of interest" description="Disordered" evidence="1">
    <location>
        <begin position="1003"/>
        <end position="1025"/>
    </location>
</feature>
<dbReference type="SUPFAM" id="SSF55961">
    <property type="entry name" value="Bet v1-like"/>
    <property type="match status" value="1"/>
</dbReference>
<dbReference type="GO" id="GO:0030544">
    <property type="term" value="F:Hsp70 protein binding"/>
    <property type="evidence" value="ECO:0007669"/>
    <property type="project" value="InterPro"/>
</dbReference>
<evidence type="ECO:0000313" key="4">
    <source>
        <dbReference type="Proteomes" id="UP001160483"/>
    </source>
</evidence>
<feature type="compositionally biased region" description="Basic and acidic residues" evidence="1">
    <location>
        <begin position="1198"/>
        <end position="1216"/>
    </location>
</feature>
<feature type="domain" description="J" evidence="2">
    <location>
        <begin position="409"/>
        <end position="476"/>
    </location>
</feature>
<dbReference type="GO" id="GO:0006450">
    <property type="term" value="P:regulation of translational fidelity"/>
    <property type="evidence" value="ECO:0007669"/>
    <property type="project" value="InterPro"/>
</dbReference>
<gene>
    <name evidence="3" type="ORF">PBS003_LOCUS5501</name>
</gene>
<dbReference type="AlphaFoldDB" id="A0AAU9KZN8"/>
<organism evidence="3 4">
    <name type="scientific">Peronospora belbahrii</name>
    <dbReference type="NCBI Taxonomy" id="622444"/>
    <lineage>
        <taxon>Eukaryota</taxon>
        <taxon>Sar</taxon>
        <taxon>Stramenopiles</taxon>
        <taxon>Oomycota</taxon>
        <taxon>Peronosporomycetes</taxon>
        <taxon>Peronosporales</taxon>
        <taxon>Peronosporaceae</taxon>
        <taxon>Peronospora</taxon>
    </lineage>
</organism>
<dbReference type="CDD" id="cd06257">
    <property type="entry name" value="DnaJ"/>
    <property type="match status" value="1"/>
</dbReference>
<dbReference type="SMART" id="SM00271">
    <property type="entry name" value="DnaJ"/>
    <property type="match status" value="1"/>
</dbReference>
<dbReference type="Pfam" id="PF21884">
    <property type="entry name" value="ZUO1-like_ZHD"/>
    <property type="match status" value="1"/>
</dbReference>